<dbReference type="Gene3D" id="6.10.250.1620">
    <property type="match status" value="1"/>
</dbReference>
<keyword evidence="2" id="KW-0813">Transport</keyword>
<name>A0A8S3Z7E9_9EUPU</name>
<dbReference type="AlphaFoldDB" id="A0A8S3Z7E9"/>
<evidence type="ECO:0000313" key="5">
    <source>
        <dbReference type="Proteomes" id="UP000678393"/>
    </source>
</evidence>
<gene>
    <name evidence="4" type="ORF">CUNI_LOCUS8660</name>
</gene>
<sequence>AEEEFNLEKGRLVQTARSKIIDYYDKKIKQVELQKKIKIAAQVPVQDPQKYRETLMKLALQGLVQLLEPKVTIRVVQRDVQLIQSLIPELQEKYKQITKGRDVKILIDENNFLNPDLIGGCVLLCHGDKITIDNTLDERLKLISNKMQPQIREMLFGPNPNRKFKD</sequence>
<dbReference type="OrthoDB" id="10263003at2759"/>
<keyword evidence="3" id="KW-0406">Ion transport</keyword>
<dbReference type="InterPro" id="IPR038495">
    <property type="entry name" value="ATPase_E_C"/>
</dbReference>
<dbReference type="EMBL" id="CAJHNH020001446">
    <property type="protein sequence ID" value="CAG5123102.1"/>
    <property type="molecule type" value="Genomic_DNA"/>
</dbReference>
<reference evidence="4" key="1">
    <citation type="submission" date="2021-04" db="EMBL/GenBank/DDBJ databases">
        <authorList>
            <consortium name="Molecular Ecology Group"/>
        </authorList>
    </citation>
    <scope>NUCLEOTIDE SEQUENCE</scope>
</reference>
<keyword evidence="5" id="KW-1185">Reference proteome</keyword>
<dbReference type="GO" id="GO:0046961">
    <property type="term" value="F:proton-transporting ATPase activity, rotational mechanism"/>
    <property type="evidence" value="ECO:0007669"/>
    <property type="project" value="InterPro"/>
</dbReference>
<dbReference type="Proteomes" id="UP000678393">
    <property type="component" value="Unassembled WGS sequence"/>
</dbReference>
<dbReference type="InterPro" id="IPR002842">
    <property type="entry name" value="ATPase_V1_Esu"/>
</dbReference>
<dbReference type="GO" id="GO:0033178">
    <property type="term" value="C:proton-transporting two-sector ATPase complex, catalytic domain"/>
    <property type="evidence" value="ECO:0007669"/>
    <property type="project" value="InterPro"/>
</dbReference>
<dbReference type="SUPFAM" id="SSF160527">
    <property type="entry name" value="V-type ATPase subunit E-like"/>
    <property type="match status" value="1"/>
</dbReference>
<dbReference type="PANTHER" id="PTHR45715">
    <property type="entry name" value="ATPASE H+-TRANSPORTING V1 SUBUNIT E1A-RELATED"/>
    <property type="match status" value="1"/>
</dbReference>
<feature type="non-terminal residue" evidence="4">
    <location>
        <position position="166"/>
    </location>
</feature>
<organism evidence="4 5">
    <name type="scientific">Candidula unifasciata</name>
    <dbReference type="NCBI Taxonomy" id="100452"/>
    <lineage>
        <taxon>Eukaryota</taxon>
        <taxon>Metazoa</taxon>
        <taxon>Spiralia</taxon>
        <taxon>Lophotrochozoa</taxon>
        <taxon>Mollusca</taxon>
        <taxon>Gastropoda</taxon>
        <taxon>Heterobranchia</taxon>
        <taxon>Euthyneura</taxon>
        <taxon>Panpulmonata</taxon>
        <taxon>Eupulmonata</taxon>
        <taxon>Stylommatophora</taxon>
        <taxon>Helicina</taxon>
        <taxon>Helicoidea</taxon>
        <taxon>Geomitridae</taxon>
        <taxon>Candidula</taxon>
    </lineage>
</organism>
<evidence type="ECO:0000313" key="4">
    <source>
        <dbReference type="EMBL" id="CAG5123102.1"/>
    </source>
</evidence>
<accession>A0A8S3Z7E9</accession>
<comment type="similarity">
    <text evidence="1">Belongs to the V-ATPase E subunit family.</text>
</comment>
<evidence type="ECO:0000256" key="1">
    <source>
        <dbReference type="ARBA" id="ARBA00005901"/>
    </source>
</evidence>
<dbReference type="Pfam" id="PF01991">
    <property type="entry name" value="vATP-synt_E"/>
    <property type="match status" value="2"/>
</dbReference>
<evidence type="ECO:0000256" key="2">
    <source>
        <dbReference type="ARBA" id="ARBA00022448"/>
    </source>
</evidence>
<dbReference type="Gene3D" id="3.30.2320.30">
    <property type="entry name" value="ATP synthase, E subunit, C-terminal"/>
    <property type="match status" value="1"/>
</dbReference>
<evidence type="ECO:0000256" key="3">
    <source>
        <dbReference type="ARBA" id="ARBA00023065"/>
    </source>
</evidence>
<protein>
    <submittedName>
        <fullName evidence="4">Uncharacterized protein</fullName>
    </submittedName>
</protein>
<proteinExistence type="inferred from homology"/>
<comment type="caution">
    <text evidence="4">The sequence shown here is derived from an EMBL/GenBank/DDBJ whole genome shotgun (WGS) entry which is preliminary data.</text>
</comment>